<evidence type="ECO:0000313" key="1">
    <source>
        <dbReference type="EMBL" id="GEW25653.1"/>
    </source>
</evidence>
<dbReference type="AlphaFoldDB" id="A0A699GTR0"/>
<accession>A0A699GTR0</accession>
<organism evidence="1">
    <name type="scientific">Tanacetum cinerariifolium</name>
    <name type="common">Dalmatian daisy</name>
    <name type="synonym">Chrysanthemum cinerariifolium</name>
    <dbReference type="NCBI Taxonomy" id="118510"/>
    <lineage>
        <taxon>Eukaryota</taxon>
        <taxon>Viridiplantae</taxon>
        <taxon>Streptophyta</taxon>
        <taxon>Embryophyta</taxon>
        <taxon>Tracheophyta</taxon>
        <taxon>Spermatophyta</taxon>
        <taxon>Magnoliopsida</taxon>
        <taxon>eudicotyledons</taxon>
        <taxon>Gunneridae</taxon>
        <taxon>Pentapetalae</taxon>
        <taxon>asterids</taxon>
        <taxon>campanulids</taxon>
        <taxon>Asterales</taxon>
        <taxon>Asteraceae</taxon>
        <taxon>Asteroideae</taxon>
        <taxon>Anthemideae</taxon>
        <taxon>Anthemidinae</taxon>
        <taxon>Tanacetum</taxon>
    </lineage>
</organism>
<sequence length="209" mass="24100">MQSLECLLNELVTDDRSISNQSSSRHSILEVGQINRQSLGAKDFSPLACLVLDNRCTFEMIHPSSRQTRPELPRTEPIDKVPVLQVQHQNRKNKYFRPLVDTRKFHEIPHSYHNKENLVNHVDNNYHHSSDCNSVPVHRQARTVVDNHNHYVNYSHINYTSNSRTEVVEGLKGLAMWDLRQGHMGCWGKGVEEIWCRMVYGSCPGTKGE</sequence>
<dbReference type="EMBL" id="BKCJ010051062">
    <property type="protein sequence ID" value="GEW25653.1"/>
    <property type="molecule type" value="Genomic_DNA"/>
</dbReference>
<name>A0A699GTR0_TANCI</name>
<proteinExistence type="predicted"/>
<comment type="caution">
    <text evidence="1">The sequence shown here is derived from an EMBL/GenBank/DDBJ whole genome shotgun (WGS) entry which is preliminary data.</text>
</comment>
<reference evidence="1" key="1">
    <citation type="journal article" date="2019" name="Sci. Rep.">
        <title>Draft genome of Tanacetum cinerariifolium, the natural source of mosquito coil.</title>
        <authorList>
            <person name="Yamashiro T."/>
            <person name="Shiraishi A."/>
            <person name="Satake H."/>
            <person name="Nakayama K."/>
        </authorList>
    </citation>
    <scope>NUCLEOTIDE SEQUENCE</scope>
</reference>
<gene>
    <name evidence="1" type="ORF">Tci_197629</name>
</gene>
<protein>
    <submittedName>
        <fullName evidence="1">Uncharacterized protein</fullName>
    </submittedName>
</protein>